<accession>A0A1C7LNQ7</accession>
<dbReference type="GO" id="GO:0008168">
    <property type="term" value="F:methyltransferase activity"/>
    <property type="evidence" value="ECO:0007669"/>
    <property type="project" value="UniProtKB-KW"/>
</dbReference>
<evidence type="ECO:0000256" key="3">
    <source>
        <dbReference type="ARBA" id="ARBA00022679"/>
    </source>
</evidence>
<evidence type="ECO:0000256" key="4">
    <source>
        <dbReference type="ARBA" id="ARBA00022691"/>
    </source>
</evidence>
<feature type="binding site" evidence="6">
    <location>
        <position position="124"/>
    </location>
    <ligand>
        <name>S-adenosyl-L-methionine</name>
        <dbReference type="ChEBI" id="CHEBI:59789"/>
    </ligand>
</feature>
<dbReference type="OMA" id="HQGRYDF"/>
<evidence type="ECO:0000256" key="1">
    <source>
        <dbReference type="ARBA" id="ARBA00005878"/>
    </source>
</evidence>
<dbReference type="PANTHER" id="PTHR13393:SF0">
    <property type="entry name" value="RNA N6-ADENOSINE-METHYLTRANSFERASE METTL16"/>
    <property type="match status" value="1"/>
</dbReference>
<feature type="binding site" evidence="6">
    <location>
        <position position="148"/>
    </location>
    <ligand>
        <name>S-adenosyl-L-methionine</name>
        <dbReference type="ChEBI" id="CHEBI:59789"/>
    </ligand>
</feature>
<reference evidence="7 8" key="1">
    <citation type="submission" date="2016-03" db="EMBL/GenBank/DDBJ databases">
        <title>Whole genome sequencing of Grifola frondosa 9006-11.</title>
        <authorList>
            <person name="Min B."/>
            <person name="Park H."/>
            <person name="Kim J.-G."/>
            <person name="Cho H."/>
            <person name="Oh Y.-L."/>
            <person name="Kong W.-S."/>
            <person name="Choi I.-G."/>
        </authorList>
    </citation>
    <scope>NUCLEOTIDE SEQUENCE [LARGE SCALE GENOMIC DNA]</scope>
    <source>
        <strain evidence="7 8">9006-11</strain>
    </source>
</reference>
<dbReference type="CDD" id="cd02440">
    <property type="entry name" value="AdoMet_MTases"/>
    <property type="match status" value="1"/>
</dbReference>
<name>A0A1C7LNQ7_GRIFR</name>
<dbReference type="Gene3D" id="3.40.50.150">
    <property type="entry name" value="Vaccinia Virus protein VP39"/>
    <property type="match status" value="1"/>
</dbReference>
<organism evidence="7 8">
    <name type="scientific">Grifola frondosa</name>
    <name type="common">Maitake</name>
    <name type="synonym">Polyporus frondosus</name>
    <dbReference type="NCBI Taxonomy" id="5627"/>
    <lineage>
        <taxon>Eukaryota</taxon>
        <taxon>Fungi</taxon>
        <taxon>Dikarya</taxon>
        <taxon>Basidiomycota</taxon>
        <taxon>Agaricomycotina</taxon>
        <taxon>Agaricomycetes</taxon>
        <taxon>Polyporales</taxon>
        <taxon>Grifolaceae</taxon>
        <taxon>Grifola</taxon>
    </lineage>
</organism>
<dbReference type="OrthoDB" id="514248at2759"/>
<evidence type="ECO:0000313" key="7">
    <source>
        <dbReference type="EMBL" id="OBZ66401.1"/>
    </source>
</evidence>
<dbReference type="Proteomes" id="UP000092993">
    <property type="component" value="Unassembled WGS sequence"/>
</dbReference>
<evidence type="ECO:0000256" key="2">
    <source>
        <dbReference type="ARBA" id="ARBA00022603"/>
    </source>
</evidence>
<dbReference type="InterPro" id="IPR029063">
    <property type="entry name" value="SAM-dependent_MTases_sf"/>
</dbReference>
<feature type="binding site" evidence="6">
    <location>
        <position position="74"/>
    </location>
    <ligand>
        <name>S-adenosyl-L-methionine</name>
        <dbReference type="ChEBI" id="CHEBI:59789"/>
    </ligand>
</feature>
<gene>
    <name evidence="7" type="ORF">A0H81_13697</name>
</gene>
<dbReference type="PANTHER" id="PTHR13393">
    <property type="entry name" value="SAM-DEPENDENT METHYLTRANSFERASE"/>
    <property type="match status" value="1"/>
</dbReference>
<keyword evidence="2 5" id="KW-0489">Methyltransferase</keyword>
<evidence type="ECO:0000256" key="5">
    <source>
        <dbReference type="PIRNR" id="PIRNR037350"/>
    </source>
</evidence>
<protein>
    <submittedName>
        <fullName evidence="7">Putative methyltransferase-like protein C27D7.08c</fullName>
    </submittedName>
</protein>
<dbReference type="PIRSF" id="PIRSF037350">
    <property type="entry name" value="Mtase_ZK1128_prd"/>
    <property type="match status" value="1"/>
</dbReference>
<evidence type="ECO:0000313" key="8">
    <source>
        <dbReference type="Proteomes" id="UP000092993"/>
    </source>
</evidence>
<dbReference type="InterPro" id="IPR017182">
    <property type="entry name" value="METTL16/PsiM"/>
</dbReference>
<dbReference type="GO" id="GO:0070475">
    <property type="term" value="P:rRNA base methylation"/>
    <property type="evidence" value="ECO:0007669"/>
    <property type="project" value="TreeGrafter"/>
</dbReference>
<feature type="binding site" evidence="6">
    <location>
        <position position="209"/>
    </location>
    <ligand>
        <name>S-adenosyl-L-methionine</name>
        <dbReference type="ChEBI" id="CHEBI:59789"/>
    </ligand>
</feature>
<dbReference type="STRING" id="5627.A0A1C7LNQ7"/>
<comment type="caution">
    <text evidence="7">The sequence shown here is derived from an EMBL/GenBank/DDBJ whole genome shotgun (WGS) entry which is preliminary data.</text>
</comment>
<sequence>MQPRNPYRTPPDFVALAAAYPPLQPHLIQTANGATINFMDDAAQRRLTEALLHHDFRLSMTLPNDRICPPVPNRLNYVLWIEDIIEATSLADPPHHPEQIKGLDMQVHVLLYHGCVRADDSNSGTGASAIYPLLGCQMHRDWSFVATDIDEVSLQYARLNVRQNALEDRVTVVQSDPAGPIFLPLTNAREQEMEASISQDLEFDFTMCNPPFYRDREEMVKSAEGKESAPNAVLTGADVELITPGGEVAFVGKMILESLHIQKHCRWYTSMLGKMSSLKDLAALLREHQIDNYAISDLVQGQTRRWVMAWSFGDARLPDSLARIPNPALQSIMPLRNTFHQVFEQARSADNLAHTLRTVLASISGLSVRPRDDSEDIAEAAQVSDVLVSATRNTWSRAARRRNGAASAPPESSAPVLVCRISCLESDSNGRRSDGQAAGAILQIDWVKGIDRALFESFSSHVGRKVTAAFAAEI</sequence>
<dbReference type="AlphaFoldDB" id="A0A1C7LNQ7"/>
<dbReference type="SUPFAM" id="SSF53335">
    <property type="entry name" value="S-adenosyl-L-methionine-dependent methyltransferases"/>
    <property type="match status" value="1"/>
</dbReference>
<proteinExistence type="inferred from homology"/>
<dbReference type="InterPro" id="IPR010286">
    <property type="entry name" value="METTL16/RlmF"/>
</dbReference>
<evidence type="ECO:0000256" key="6">
    <source>
        <dbReference type="PIRSR" id="PIRSR037350-1"/>
    </source>
</evidence>
<keyword evidence="8" id="KW-1185">Reference proteome</keyword>
<dbReference type="Pfam" id="PF05971">
    <property type="entry name" value="Methyltransf_10"/>
    <property type="match status" value="1"/>
</dbReference>
<keyword evidence="4 6" id="KW-0949">S-adenosyl-L-methionine</keyword>
<comment type="similarity">
    <text evidence="1 5">Belongs to the methyltransferase superfamily. METTL16/RlmF family.</text>
</comment>
<keyword evidence="3 5" id="KW-0808">Transferase</keyword>
<dbReference type="EMBL" id="LUGG01000031">
    <property type="protein sequence ID" value="OBZ66401.1"/>
    <property type="molecule type" value="Genomic_DNA"/>
</dbReference>
<dbReference type="GO" id="GO:0005634">
    <property type="term" value="C:nucleus"/>
    <property type="evidence" value="ECO:0007669"/>
    <property type="project" value="TreeGrafter"/>
</dbReference>